<evidence type="ECO:0000256" key="2">
    <source>
        <dbReference type="ARBA" id="ARBA00005684"/>
    </source>
</evidence>
<dbReference type="NCBIfam" id="NF011080">
    <property type="entry name" value="PRK14508.1-3"/>
    <property type="match status" value="1"/>
</dbReference>
<dbReference type="Gene3D" id="1.10.10.470">
    <property type="entry name" value="Maltooligosyl trehalose synthase, domain 4"/>
    <property type="match status" value="1"/>
</dbReference>
<evidence type="ECO:0000256" key="9">
    <source>
        <dbReference type="ARBA" id="ARBA00031501"/>
    </source>
</evidence>
<feature type="domain" description="Glycosyl hydrolase family 13 catalytic" evidence="11">
    <location>
        <begin position="18"/>
        <end position="433"/>
    </location>
</feature>
<keyword evidence="5 10" id="KW-0328">Glycosyltransferase</keyword>
<dbReference type="InterPro" id="IPR012767">
    <property type="entry name" value="Trehalose_TreY"/>
</dbReference>
<dbReference type="NCBIfam" id="NF011079">
    <property type="entry name" value="PRK14508.1-2"/>
    <property type="match status" value="1"/>
</dbReference>
<dbReference type="Gene3D" id="3.30.1590.10">
    <property type="entry name" value="Maltooligosyl trehalose synthase, domain 2"/>
    <property type="match status" value="1"/>
</dbReference>
<dbReference type="NCBIfam" id="TIGR00217">
    <property type="entry name" value="malQ"/>
    <property type="match status" value="1"/>
</dbReference>
<keyword evidence="13" id="KW-1185">Reference proteome</keyword>
<dbReference type="GO" id="GO:0004134">
    <property type="term" value="F:4-alpha-glucanotransferase activity"/>
    <property type="evidence" value="ECO:0007669"/>
    <property type="project" value="UniProtKB-EC"/>
</dbReference>
<dbReference type="Gene3D" id="1.10.150.200">
    <property type="entry name" value="Maltooligosyl trehalose synthase, domain 3"/>
    <property type="match status" value="1"/>
</dbReference>
<comment type="catalytic activity">
    <reaction evidence="1 10">
        <text>Transfers a segment of a (1-&gt;4)-alpha-D-glucan to a new position in an acceptor, which may be glucose or a (1-&gt;4)-alpha-D-glucan.</text>
        <dbReference type="EC" id="2.4.1.25"/>
    </reaction>
</comment>
<dbReference type="InterPro" id="IPR017853">
    <property type="entry name" value="GH"/>
</dbReference>
<evidence type="ECO:0000256" key="6">
    <source>
        <dbReference type="ARBA" id="ARBA00022679"/>
    </source>
</evidence>
<protein>
    <recommendedName>
        <fullName evidence="4 10">4-alpha-glucanotransferase</fullName>
        <ecNumber evidence="3 10">2.4.1.25</ecNumber>
    </recommendedName>
    <alternativeName>
        <fullName evidence="8 10">Amylomaltase</fullName>
    </alternativeName>
    <alternativeName>
        <fullName evidence="9 10">Disproportionating enzyme</fullName>
    </alternativeName>
</protein>
<dbReference type="InterPro" id="IPR006047">
    <property type="entry name" value="GH13_cat_dom"/>
</dbReference>
<evidence type="ECO:0000256" key="3">
    <source>
        <dbReference type="ARBA" id="ARBA00012560"/>
    </source>
</evidence>
<accession>A0A916XG14</accession>
<dbReference type="RefSeq" id="WP_188627264.1">
    <property type="nucleotide sequence ID" value="NZ_BMIL01000008.1"/>
</dbReference>
<organism evidence="12 13">
    <name type="scientific">Pedobacter quisquiliarum</name>
    <dbReference type="NCBI Taxonomy" id="1834438"/>
    <lineage>
        <taxon>Bacteria</taxon>
        <taxon>Pseudomonadati</taxon>
        <taxon>Bacteroidota</taxon>
        <taxon>Sphingobacteriia</taxon>
        <taxon>Sphingobacteriales</taxon>
        <taxon>Sphingobacteriaceae</taxon>
        <taxon>Pedobacter</taxon>
    </lineage>
</organism>
<dbReference type="SUPFAM" id="SSF51445">
    <property type="entry name" value="(Trans)glycosidases"/>
    <property type="match status" value="2"/>
</dbReference>
<dbReference type="PANTHER" id="PTHR32438:SF5">
    <property type="entry name" value="4-ALPHA-GLUCANOTRANSFERASE DPE1, CHLOROPLASTIC_AMYLOPLASTIC"/>
    <property type="match status" value="1"/>
</dbReference>
<proteinExistence type="inferred from homology"/>
<dbReference type="InterPro" id="IPR013797">
    <property type="entry name" value="Maltooligo_trehalose_synth_4"/>
</dbReference>
<dbReference type="Pfam" id="PF02446">
    <property type="entry name" value="Glyco_hydro_77"/>
    <property type="match status" value="1"/>
</dbReference>
<dbReference type="Gene3D" id="3.20.20.80">
    <property type="entry name" value="Glycosidases"/>
    <property type="match status" value="2"/>
</dbReference>
<dbReference type="PANTHER" id="PTHR32438">
    <property type="entry name" value="4-ALPHA-GLUCANOTRANSFERASE DPE1, CHLOROPLASTIC/AMYLOPLASTIC"/>
    <property type="match status" value="1"/>
</dbReference>
<dbReference type="CDD" id="cd11336">
    <property type="entry name" value="AmyAc_MTSase"/>
    <property type="match status" value="1"/>
</dbReference>
<evidence type="ECO:0000256" key="4">
    <source>
        <dbReference type="ARBA" id="ARBA00020295"/>
    </source>
</evidence>
<reference evidence="12" key="1">
    <citation type="journal article" date="2014" name="Int. J. Syst. Evol. Microbiol.">
        <title>Complete genome sequence of Corynebacterium casei LMG S-19264T (=DSM 44701T), isolated from a smear-ripened cheese.</title>
        <authorList>
            <consortium name="US DOE Joint Genome Institute (JGI-PGF)"/>
            <person name="Walter F."/>
            <person name="Albersmeier A."/>
            <person name="Kalinowski J."/>
            <person name="Ruckert C."/>
        </authorList>
    </citation>
    <scope>NUCLEOTIDE SEQUENCE</scope>
    <source>
        <strain evidence="12">CGMCC 1.15343</strain>
    </source>
</reference>
<comment type="similarity">
    <text evidence="2 10">Belongs to the disproportionating enzyme family.</text>
</comment>
<keyword evidence="7 10" id="KW-0119">Carbohydrate metabolism</keyword>
<name>A0A916XG14_9SPHI</name>
<evidence type="ECO:0000313" key="13">
    <source>
        <dbReference type="Proteomes" id="UP000651668"/>
    </source>
</evidence>
<sequence>MLNPVATYRIQFNKEFTFSDFKKIIPYLHDLGIQTIYASPIMEASPGSMHGYDTVNPLRINPEIGTEAELFELSALLKEKGMNWVQDIVPNHMAYHQNNLWLMDVLEKGEASPYYGFFDLNWSGKGSEPIMTPFLGDDLEKVIADGALQVVKTEDRFELDYSGNRWPLHDAAQEELQGQKLDDFNADKAQLLKLASSQNYRLCNWKETDRKINYRRFFTVNSLICLNIQDPDVFKAYHEYIFKLLRDGVFQGLRVDHIDGLFDPDAYLELLRESVGNDTYIVIEKILEQGEELPTAWPVQGTTGYDFLATVNNVFTNQEAEEPFSAYYKDLSESSESIEEQIWGKKAAILKDHMGGELNNLVDLYHSLNLDEDQAEVDAESLKDAIAALLIHCPVYRYYGGTFPLTKTEAADLSNLLDHISSKERQTAIDALKQVWFERPKALNKDYNKRAALFYKRCMQFSGPLMAKGVEDTLMYTYNRFIGKNEVGDSPEGFGLSPQAFHDSMKTRMKYWPLAMNGTSTHDTKRGEDVRARLNVLTDLPEEWLNLVQEWNSYTTASEKPDLNDIYFIYQTLIGSCPMPGVKEADYQERVDAYLQKALREAKRHTGWADPAVDYEAAAQHFSSRFMDANGPFAGRFQAFFKKVADYGILNSLAQAVIKFTAPGVPDVYQGTELWDLSLVDPDNRRAVDYEKRTKWLGELAEAADIPTLWENRYDGKIKLWLQHLLLQDRKKHAEAYKTASYIPIEVKGKYADHILAYARKSAQSTTVVVVPLHLAALCESQNADIFSINWKNTRLEIPAGAPEEWVQLFTSEKGKVKAGVIKLEDIFKDMPLAVLKLEHPANKRGAGILMHITSLPSSFGIGDIGKEAFTFVDFLKKSGQKYWQLLPLNPISKSQSYSPYSALSSMAGNVLLISLESLVDEGVLTEEDLKANLPSGNKKVDYAEVERLKLPLLERAYDNFKQKGDNADFQEFCENESYWLDDFALFTLLKTKYDQKPWNEWPEEVRKRKANAITKIVNGEKDALNRIKWMQYVFFKQFAALKQYAHKQRVQLIGDLPFYIGYDSVDVWANPELFKLDDSGNIAGIAGVPPDYFNEDGQLWGMPVFRWDAMENTDYAWWKQRLQKNMELFDLLRLDHFRAFASYWEVPAGEETAINGAWIPGPGAKFFDAMREALGNLPFIAEDLGDIDDDVYTLRDAYEMPGMKVLQFAFGEDMPCSVHIPHQYDTENCIVYTGTHDNTTTKGWFKSEATKETRKNLECYLGKPVTADNVHYALIRLAFASVANLAIIPVQDVLGLGKKARMNTPSSVKDNWGWRLGPAELKQEHGKMLRELTRIFGRL</sequence>
<evidence type="ECO:0000259" key="11">
    <source>
        <dbReference type="SMART" id="SM00642"/>
    </source>
</evidence>
<dbReference type="GO" id="GO:0005975">
    <property type="term" value="P:carbohydrate metabolic process"/>
    <property type="evidence" value="ECO:0007669"/>
    <property type="project" value="InterPro"/>
</dbReference>
<evidence type="ECO:0000256" key="7">
    <source>
        <dbReference type="ARBA" id="ARBA00023277"/>
    </source>
</evidence>
<dbReference type="SMART" id="SM00642">
    <property type="entry name" value="Aamy"/>
    <property type="match status" value="1"/>
</dbReference>
<dbReference type="Pfam" id="PF00128">
    <property type="entry name" value="Alpha-amylase"/>
    <property type="match status" value="1"/>
</dbReference>
<dbReference type="InterPro" id="IPR003385">
    <property type="entry name" value="Glyco_hydro_77"/>
</dbReference>
<keyword evidence="6 10" id="KW-0808">Transferase</keyword>
<evidence type="ECO:0000256" key="10">
    <source>
        <dbReference type="RuleBase" id="RU361207"/>
    </source>
</evidence>
<dbReference type="NCBIfam" id="TIGR02401">
    <property type="entry name" value="trehalose_TreY"/>
    <property type="match status" value="1"/>
</dbReference>
<comment type="caution">
    <text evidence="12">The sequence shown here is derived from an EMBL/GenBank/DDBJ whole genome shotgun (WGS) entry which is preliminary data.</text>
</comment>
<dbReference type="Proteomes" id="UP000651668">
    <property type="component" value="Unassembled WGS sequence"/>
</dbReference>
<evidence type="ECO:0000313" key="12">
    <source>
        <dbReference type="EMBL" id="GGC70654.1"/>
    </source>
</evidence>
<dbReference type="EMBL" id="BMIL01000008">
    <property type="protein sequence ID" value="GGC70654.1"/>
    <property type="molecule type" value="Genomic_DNA"/>
</dbReference>
<evidence type="ECO:0000256" key="8">
    <source>
        <dbReference type="ARBA" id="ARBA00031423"/>
    </source>
</evidence>
<reference evidence="12" key="2">
    <citation type="submission" date="2020-09" db="EMBL/GenBank/DDBJ databases">
        <authorList>
            <person name="Sun Q."/>
            <person name="Zhou Y."/>
        </authorList>
    </citation>
    <scope>NUCLEOTIDE SEQUENCE</scope>
    <source>
        <strain evidence="12">CGMCC 1.15343</strain>
    </source>
</reference>
<dbReference type="EC" id="2.4.1.25" evidence="3 10"/>
<gene>
    <name evidence="12" type="ORF">GCM10011387_25120</name>
</gene>
<evidence type="ECO:0000256" key="1">
    <source>
        <dbReference type="ARBA" id="ARBA00000439"/>
    </source>
</evidence>
<evidence type="ECO:0000256" key="5">
    <source>
        <dbReference type="ARBA" id="ARBA00022676"/>
    </source>
</evidence>